<evidence type="ECO:0000313" key="2">
    <source>
        <dbReference type="Proteomes" id="UP000214880"/>
    </source>
</evidence>
<organism evidence="1 2">
    <name type="scientific">Dendrosporobacter quercicolus</name>
    <dbReference type="NCBI Taxonomy" id="146817"/>
    <lineage>
        <taxon>Bacteria</taxon>
        <taxon>Bacillati</taxon>
        <taxon>Bacillota</taxon>
        <taxon>Negativicutes</taxon>
        <taxon>Selenomonadales</taxon>
        <taxon>Sporomusaceae</taxon>
        <taxon>Dendrosporobacter</taxon>
    </lineage>
</organism>
<evidence type="ECO:0000313" key="1">
    <source>
        <dbReference type="EMBL" id="SDL80522.1"/>
    </source>
</evidence>
<dbReference type="AlphaFoldDB" id="A0A1G9N1X8"/>
<name>A0A1G9N1X8_9FIRM</name>
<dbReference type="STRING" id="146817.SAMN04488502_101871"/>
<keyword evidence="2" id="KW-1185">Reference proteome</keyword>
<reference evidence="1 2" key="1">
    <citation type="submission" date="2016-10" db="EMBL/GenBank/DDBJ databases">
        <authorList>
            <person name="de Groot N.N."/>
        </authorList>
    </citation>
    <scope>NUCLEOTIDE SEQUENCE [LARGE SCALE GENOMIC DNA]</scope>
    <source>
        <strain evidence="1 2">DSM 1736</strain>
    </source>
</reference>
<sequence>MMKIDAKGVSPDVVAAVAAAVTAVMGTGALALRIKPSTIWSLTGRQKLMNAH</sequence>
<dbReference type="Proteomes" id="UP000214880">
    <property type="component" value="Unassembled WGS sequence"/>
</dbReference>
<dbReference type="RefSeq" id="WP_245698014.1">
    <property type="nucleotide sequence ID" value="NZ_FNHB01000001.1"/>
</dbReference>
<protein>
    <submittedName>
        <fullName evidence="1">Uncharacterized protein</fullName>
    </submittedName>
</protein>
<accession>A0A1G9N1X8</accession>
<gene>
    <name evidence="1" type="ORF">SAMN04488502_101871</name>
</gene>
<dbReference type="EMBL" id="FNHB01000001">
    <property type="protein sequence ID" value="SDL80522.1"/>
    <property type="molecule type" value="Genomic_DNA"/>
</dbReference>
<proteinExistence type="predicted"/>